<feature type="region of interest" description="Disordered" evidence="1">
    <location>
        <begin position="1"/>
        <end position="22"/>
    </location>
</feature>
<organism evidence="2 3">
    <name type="scientific">Ceraceosorus guamensis</name>
    <dbReference type="NCBI Taxonomy" id="1522189"/>
    <lineage>
        <taxon>Eukaryota</taxon>
        <taxon>Fungi</taxon>
        <taxon>Dikarya</taxon>
        <taxon>Basidiomycota</taxon>
        <taxon>Ustilaginomycotina</taxon>
        <taxon>Exobasidiomycetes</taxon>
        <taxon>Ceraceosorales</taxon>
        <taxon>Ceraceosoraceae</taxon>
        <taxon>Ceraceosorus</taxon>
    </lineage>
</organism>
<name>A0A316W5U8_9BASI</name>
<proteinExistence type="predicted"/>
<dbReference type="GeneID" id="37034954"/>
<protein>
    <submittedName>
        <fullName evidence="2">Uncharacterized protein</fullName>
    </submittedName>
</protein>
<evidence type="ECO:0000256" key="1">
    <source>
        <dbReference type="SAM" id="MobiDB-lite"/>
    </source>
</evidence>
<dbReference type="RefSeq" id="XP_025372194.1">
    <property type="nucleotide sequence ID" value="XM_025513084.1"/>
</dbReference>
<gene>
    <name evidence="2" type="ORF">IE81DRAFT_320626</name>
</gene>
<accession>A0A316W5U8</accession>
<reference evidence="2 3" key="1">
    <citation type="journal article" date="2018" name="Mol. Biol. Evol.">
        <title>Broad Genomic Sampling Reveals a Smut Pathogenic Ancestry of the Fungal Clade Ustilaginomycotina.</title>
        <authorList>
            <person name="Kijpornyongpan T."/>
            <person name="Mondo S.J."/>
            <person name="Barry K."/>
            <person name="Sandor L."/>
            <person name="Lee J."/>
            <person name="Lipzen A."/>
            <person name="Pangilinan J."/>
            <person name="LaButti K."/>
            <person name="Hainaut M."/>
            <person name="Henrissat B."/>
            <person name="Grigoriev I.V."/>
            <person name="Spatafora J.W."/>
            <person name="Aime M.C."/>
        </authorList>
    </citation>
    <scope>NUCLEOTIDE SEQUENCE [LARGE SCALE GENOMIC DNA]</scope>
    <source>
        <strain evidence="2 3">MCA 4658</strain>
    </source>
</reference>
<dbReference type="InParanoid" id="A0A316W5U8"/>
<evidence type="ECO:0000313" key="3">
    <source>
        <dbReference type="Proteomes" id="UP000245783"/>
    </source>
</evidence>
<dbReference type="EMBL" id="KZ819357">
    <property type="protein sequence ID" value="PWN45034.1"/>
    <property type="molecule type" value="Genomic_DNA"/>
</dbReference>
<dbReference type="Proteomes" id="UP000245783">
    <property type="component" value="Unassembled WGS sequence"/>
</dbReference>
<dbReference type="AlphaFoldDB" id="A0A316W5U8"/>
<evidence type="ECO:0000313" key="2">
    <source>
        <dbReference type="EMBL" id="PWN45034.1"/>
    </source>
</evidence>
<keyword evidence="3" id="KW-1185">Reference proteome</keyword>
<sequence>MPGPPPPALARLHSTAASHEVQVSKDFTREARVQIKNHVEVDARNTGPRIIQKLAAYDLILAS</sequence>